<name>G4U0U5_SERID</name>
<organism evidence="1 2">
    <name type="scientific">Serendipita indica (strain DSM 11827)</name>
    <name type="common">Root endophyte fungus</name>
    <name type="synonym">Piriformospora indica</name>
    <dbReference type="NCBI Taxonomy" id="1109443"/>
    <lineage>
        <taxon>Eukaryota</taxon>
        <taxon>Fungi</taxon>
        <taxon>Dikarya</taxon>
        <taxon>Basidiomycota</taxon>
        <taxon>Agaricomycotina</taxon>
        <taxon>Agaricomycetes</taxon>
        <taxon>Sebacinales</taxon>
        <taxon>Serendipitaceae</taxon>
        <taxon>Serendipita</taxon>
    </lineage>
</organism>
<evidence type="ECO:0000313" key="1">
    <source>
        <dbReference type="EMBL" id="CCA77188.1"/>
    </source>
</evidence>
<sequence>MSTLRLGHIVGVPLHLARLRSAQLKAMPSIQGGKQIDAVNFRHIQQQNIEGMGVAKVRALVGLLGGASLLLFKTLVIDMKFSILALITVVSVLSTRDAAGAPLPALMIRETEQSRSRGSLECQWTTNDE</sequence>
<dbReference type="InParanoid" id="G4U0U5"/>
<evidence type="ECO:0000313" key="2">
    <source>
        <dbReference type="Proteomes" id="UP000007148"/>
    </source>
</evidence>
<proteinExistence type="predicted"/>
<keyword evidence="2" id="KW-1185">Reference proteome</keyword>
<gene>
    <name evidence="1" type="ORF">PIIN_11170</name>
</gene>
<reference evidence="1 2" key="1">
    <citation type="journal article" date="2011" name="PLoS Pathog.">
        <title>Endophytic Life Strategies Decoded by Genome and Transcriptome Analyses of the Mutualistic Root Symbiont Piriformospora indica.</title>
        <authorList>
            <person name="Zuccaro A."/>
            <person name="Lahrmann U."/>
            <person name="Guldener U."/>
            <person name="Langen G."/>
            <person name="Pfiffi S."/>
            <person name="Biedenkopf D."/>
            <person name="Wong P."/>
            <person name="Samans B."/>
            <person name="Grimm C."/>
            <person name="Basiewicz M."/>
            <person name="Murat C."/>
            <person name="Martin F."/>
            <person name="Kogel K.H."/>
        </authorList>
    </citation>
    <scope>NUCLEOTIDE SEQUENCE [LARGE SCALE GENOMIC DNA]</scope>
    <source>
        <strain evidence="1 2">DSM 11827</strain>
    </source>
</reference>
<dbReference type="AlphaFoldDB" id="G4U0U5"/>
<dbReference type="EMBL" id="CAFZ01001349">
    <property type="protein sequence ID" value="CCA77188.1"/>
    <property type="molecule type" value="Genomic_DNA"/>
</dbReference>
<dbReference type="HOGENOM" id="CLU_1949663_0_0_1"/>
<dbReference type="Proteomes" id="UP000007148">
    <property type="component" value="Unassembled WGS sequence"/>
</dbReference>
<comment type="caution">
    <text evidence="1">The sequence shown here is derived from an EMBL/GenBank/DDBJ whole genome shotgun (WGS) entry which is preliminary data.</text>
</comment>
<protein>
    <submittedName>
        <fullName evidence="1">Uncharacterized protein</fullName>
    </submittedName>
</protein>
<accession>G4U0U5</accession>